<dbReference type="AlphaFoldDB" id="A0A8K1FTU7"/>
<feature type="domain" description="Immunoglobulin V-set" evidence="4">
    <location>
        <begin position="1"/>
        <end position="65"/>
    </location>
</feature>
<evidence type="ECO:0000313" key="6">
    <source>
        <dbReference type="Proteomes" id="UP000796761"/>
    </source>
</evidence>
<dbReference type="Proteomes" id="UP000796761">
    <property type="component" value="Unassembled WGS sequence"/>
</dbReference>
<keyword evidence="2" id="KW-1064">Adaptive immunity</keyword>
<name>A0A8K1FTU7_9PASS</name>
<reference evidence="5" key="1">
    <citation type="submission" date="2019-04" db="EMBL/GenBank/DDBJ databases">
        <title>Genome assembly of Zosterops borbonicus 15179.</title>
        <authorList>
            <person name="Leroy T."/>
            <person name="Anselmetti Y."/>
            <person name="Tilak M.-K."/>
            <person name="Nabholz B."/>
        </authorList>
    </citation>
    <scope>NUCLEOTIDE SEQUENCE</scope>
    <source>
        <strain evidence="5">HGM_15179</strain>
        <tissue evidence="5">Muscle</tissue>
    </source>
</reference>
<evidence type="ECO:0000256" key="3">
    <source>
        <dbReference type="ARBA" id="ARBA00043265"/>
    </source>
</evidence>
<dbReference type="InterPro" id="IPR013783">
    <property type="entry name" value="Ig-like_fold"/>
</dbReference>
<dbReference type="InterPro" id="IPR036179">
    <property type="entry name" value="Ig-like_dom_sf"/>
</dbReference>
<proteinExistence type="predicted"/>
<gene>
    <name evidence="5" type="ORF">HGM15179_021637</name>
</gene>
<evidence type="ECO:0000256" key="1">
    <source>
        <dbReference type="ARBA" id="ARBA00022859"/>
    </source>
</evidence>
<dbReference type="PANTHER" id="PTHR23266">
    <property type="entry name" value="IMMUNOGLOBULIN HEAVY CHAIN"/>
    <property type="match status" value="1"/>
</dbReference>
<dbReference type="InterPro" id="IPR013106">
    <property type="entry name" value="Ig_V-set"/>
</dbReference>
<feature type="domain" description="Immunoglobulin V-set" evidence="4">
    <location>
        <begin position="83"/>
        <end position="159"/>
    </location>
</feature>
<sequence length="189" mass="19727">MMWVRQSPRKGLEWLAGISSDGGYTAYAPSMKGRFRISRDNGQSSVTLTMNNLQDEDSGSCFCAREAGGGWGVAAAAAAAGDSASAGPVPNTPVLVVILLLRPGKALEWVGNIKSGGETWYPPSFKGRVTIARDNGRNSVTLTMNKLKVDDSGSYFCAKAPCVGCDAVGGYIDDGSDSLELPCSSPPSP</sequence>
<dbReference type="InterPro" id="IPR050199">
    <property type="entry name" value="IgHV"/>
</dbReference>
<dbReference type="SUPFAM" id="SSF48726">
    <property type="entry name" value="Immunoglobulin"/>
    <property type="match status" value="2"/>
</dbReference>
<comment type="caution">
    <text evidence="5">The sequence shown here is derived from an EMBL/GenBank/DDBJ whole genome shotgun (WGS) entry which is preliminary data.</text>
</comment>
<dbReference type="GO" id="GO:0005576">
    <property type="term" value="C:extracellular region"/>
    <property type="evidence" value="ECO:0007669"/>
    <property type="project" value="UniProtKB-ARBA"/>
</dbReference>
<evidence type="ECO:0000256" key="2">
    <source>
        <dbReference type="ARBA" id="ARBA00023130"/>
    </source>
</evidence>
<keyword evidence="1" id="KW-0391">Immunity</keyword>
<evidence type="ECO:0000313" key="5">
    <source>
        <dbReference type="EMBL" id="TRZ05469.1"/>
    </source>
</evidence>
<keyword evidence="3" id="KW-1280">Immunoglobulin</keyword>
<evidence type="ECO:0000259" key="4">
    <source>
        <dbReference type="SMART" id="SM00406"/>
    </source>
</evidence>
<dbReference type="Gene3D" id="2.60.40.10">
    <property type="entry name" value="Immunoglobulins"/>
    <property type="match status" value="2"/>
</dbReference>
<accession>A0A8K1FTU7</accession>
<dbReference type="OrthoDB" id="8694217at2759"/>
<dbReference type="GO" id="GO:0019814">
    <property type="term" value="C:immunoglobulin complex"/>
    <property type="evidence" value="ECO:0007669"/>
    <property type="project" value="UniProtKB-KW"/>
</dbReference>
<dbReference type="SMART" id="SM00406">
    <property type="entry name" value="IGv"/>
    <property type="match status" value="2"/>
</dbReference>
<protein>
    <recommendedName>
        <fullName evidence="4">Immunoglobulin V-set domain-containing protein</fullName>
    </recommendedName>
</protein>
<dbReference type="GO" id="GO:0002250">
    <property type="term" value="P:adaptive immune response"/>
    <property type="evidence" value="ECO:0007669"/>
    <property type="project" value="UniProtKB-KW"/>
</dbReference>
<organism evidence="5 6">
    <name type="scientific">Zosterops borbonicus</name>
    <dbReference type="NCBI Taxonomy" id="364589"/>
    <lineage>
        <taxon>Eukaryota</taxon>
        <taxon>Metazoa</taxon>
        <taxon>Chordata</taxon>
        <taxon>Craniata</taxon>
        <taxon>Vertebrata</taxon>
        <taxon>Euteleostomi</taxon>
        <taxon>Archelosauria</taxon>
        <taxon>Archosauria</taxon>
        <taxon>Dinosauria</taxon>
        <taxon>Saurischia</taxon>
        <taxon>Theropoda</taxon>
        <taxon>Coelurosauria</taxon>
        <taxon>Aves</taxon>
        <taxon>Neognathae</taxon>
        <taxon>Neoaves</taxon>
        <taxon>Telluraves</taxon>
        <taxon>Australaves</taxon>
        <taxon>Passeriformes</taxon>
        <taxon>Sylvioidea</taxon>
        <taxon>Zosteropidae</taxon>
        <taxon>Zosterops</taxon>
    </lineage>
</organism>
<keyword evidence="6" id="KW-1185">Reference proteome</keyword>
<dbReference type="Pfam" id="PF07686">
    <property type="entry name" value="V-set"/>
    <property type="match status" value="1"/>
</dbReference>
<dbReference type="EMBL" id="SWJQ01004160">
    <property type="protein sequence ID" value="TRZ05469.1"/>
    <property type="molecule type" value="Genomic_DNA"/>
</dbReference>